<reference evidence="10 11" key="1">
    <citation type="submission" date="2019-09" db="EMBL/GenBank/DDBJ databases">
        <title>Pararcticibacter amylolyticus gen. nov., sp. nov., isolated from a rottenly hemp rope, and reclassification of Pedobacter tournemirensis as Pararcticibacter tournemirensis comb. nov.</title>
        <authorList>
            <person name="Cai Y."/>
        </authorList>
    </citation>
    <scope>NUCLEOTIDE SEQUENCE [LARGE SCALE GENOMIC DNA]</scope>
    <source>
        <strain evidence="10 11">TF5-37.2-LB10</strain>
    </source>
</reference>
<evidence type="ECO:0000256" key="3">
    <source>
        <dbReference type="ARBA" id="ARBA00022452"/>
    </source>
</evidence>
<dbReference type="SUPFAM" id="SSF49464">
    <property type="entry name" value="Carboxypeptidase regulatory domain-like"/>
    <property type="match status" value="1"/>
</dbReference>
<name>A0A5M9HIB4_9SPHI</name>
<protein>
    <submittedName>
        <fullName evidence="10">TonB-dependent receptor</fullName>
    </submittedName>
</protein>
<evidence type="ECO:0000256" key="1">
    <source>
        <dbReference type="ARBA" id="ARBA00004571"/>
    </source>
</evidence>
<gene>
    <name evidence="10" type="ORF">F1649_05970</name>
</gene>
<dbReference type="Gene3D" id="2.60.40.1120">
    <property type="entry name" value="Carboxypeptidase-like, regulatory domain"/>
    <property type="match status" value="1"/>
</dbReference>
<dbReference type="GO" id="GO:0009279">
    <property type="term" value="C:cell outer membrane"/>
    <property type="evidence" value="ECO:0007669"/>
    <property type="project" value="UniProtKB-SubCell"/>
</dbReference>
<dbReference type="InterPro" id="IPR036942">
    <property type="entry name" value="Beta-barrel_TonB_sf"/>
</dbReference>
<evidence type="ECO:0000256" key="8">
    <source>
        <dbReference type="SAM" id="SignalP"/>
    </source>
</evidence>
<dbReference type="InterPro" id="IPR037066">
    <property type="entry name" value="Plug_dom_sf"/>
</dbReference>
<dbReference type="InterPro" id="IPR039426">
    <property type="entry name" value="TonB-dep_rcpt-like"/>
</dbReference>
<dbReference type="RefSeq" id="WP_141816840.1">
    <property type="nucleotide sequence ID" value="NZ_VFPL01000002.1"/>
</dbReference>
<comment type="caution">
    <text evidence="10">The sequence shown here is derived from an EMBL/GenBank/DDBJ whole genome shotgun (WGS) entry which is preliminary data.</text>
</comment>
<sequence length="1058" mass="117122">MEHQKRLKVAALVLIVSFFTDTVHGQVPATSASSFTVNGVVRDGKGESLPGVTVRVKNTKAAVVTDVKGAYSLRVNGSQNVLVFHYIGFETKEVLVGNNRIINVVLKESNSQLDEVVVQIGYGTSKRKDLTGSVEQVKMKELVQAPVKSFDEALAGRVAGVSVAANDGQPGSNNNIVIRGAGTLTQNASPLYVIDGFPSEDANSNSINSSDIESMEVLKDASATAIYGARGANGVIIITTKKGKIGAPVINYNGYYGFSKNPKQIDMMNAYEFVKYQAELEPVYAQNAYLNKMPLEDYRNVETINVQDEIYQSSPSHNHEISIRGGANNTIYSISGNVLDQTGLILNSGFRRYQGRFSLDQTLSKAVKIGANANYSATETYGSIASETAYKYTYSSLALMYNVWGFRPVAASGESLIEEFFDPEAVAGDFRVNPIISAKNEIRETYVNNLSANAWVSINLMPGLTFRSSGGINSMEVQRNIFNNSLTANGNYRRVEGVNGSVTHNPINTWLNENILTYQKTFNKLHNLNVVGGFIIQKQTNENYGLEAQQVLNESLGIDGLDEALTNINYSSRSRWTMASFLGRVNYNYKSKYYLTSSLRYDGSSKFAPGSRWAFFPSAALSWRMKEEAFLKDADVVTDAKLRVSYGSTGNNRVSDFPYVTQLQIPLFGGYSFNNSASPSRGSVLASYGNPDLKWETTVQANIGYDLALLKNRVQLTADVYRKTTKDLLIEANLPYSTGLLNLYNRAVAYKNVGKLQNQGLELTLNTVNVDKPNFKWNTNFNISFNKNKILELYEDISSISSQVAFDSDFSSVPSYISPVGQSAGQMHGLIWDGVYQYEDFDLNLQQQYILKDNIPSNGQARATIQPGDIKYRDINGDLKVDLNDFTVIGRGTPIHTGGFNNNFNYKGFDLNVFFQWSYGNDIVNANKLIFEGNAKRTRALNQYASYTNRWQPDNPSNTMFRTGGQRDAYFSSRVVEDGSFLRLKTVSLGYNFDASLLRSMKLKTLRAYVSAQNLHTWTKYSGSNPDVSTRHSVLTPGFDFASYPLARTIVFGVSTSL</sequence>
<dbReference type="EMBL" id="VWNE01000007">
    <property type="protein sequence ID" value="KAA8484717.1"/>
    <property type="molecule type" value="Genomic_DNA"/>
</dbReference>
<organism evidence="10 11">
    <name type="scientific">Arcticibacter tournemirensis</name>
    <dbReference type="NCBI Taxonomy" id="699437"/>
    <lineage>
        <taxon>Bacteria</taxon>
        <taxon>Pseudomonadati</taxon>
        <taxon>Bacteroidota</taxon>
        <taxon>Sphingobacteriia</taxon>
        <taxon>Sphingobacteriales</taxon>
        <taxon>Sphingobacteriaceae</taxon>
        <taxon>Arcticibacter</taxon>
    </lineage>
</organism>
<dbReference type="Proteomes" id="UP000322918">
    <property type="component" value="Unassembled WGS sequence"/>
</dbReference>
<evidence type="ECO:0000256" key="7">
    <source>
        <dbReference type="PROSITE-ProRule" id="PRU01360"/>
    </source>
</evidence>
<evidence type="ECO:0000259" key="9">
    <source>
        <dbReference type="Pfam" id="PF07715"/>
    </source>
</evidence>
<dbReference type="Pfam" id="PF07715">
    <property type="entry name" value="Plug"/>
    <property type="match status" value="1"/>
</dbReference>
<dbReference type="Pfam" id="PF13715">
    <property type="entry name" value="CarbopepD_reg_2"/>
    <property type="match status" value="1"/>
</dbReference>
<dbReference type="InterPro" id="IPR008969">
    <property type="entry name" value="CarboxyPept-like_regulatory"/>
</dbReference>
<comment type="similarity">
    <text evidence="7">Belongs to the TonB-dependent receptor family.</text>
</comment>
<dbReference type="OrthoDB" id="9768177at2"/>
<dbReference type="PROSITE" id="PS52016">
    <property type="entry name" value="TONB_DEPENDENT_REC_3"/>
    <property type="match status" value="1"/>
</dbReference>
<dbReference type="InterPro" id="IPR023997">
    <property type="entry name" value="TonB-dep_OMP_SusC/RagA_CS"/>
</dbReference>
<feature type="domain" description="TonB-dependent receptor plug" evidence="9">
    <location>
        <begin position="127"/>
        <end position="235"/>
    </location>
</feature>
<keyword evidence="10" id="KW-0675">Receptor</keyword>
<keyword evidence="4 7" id="KW-0812">Transmembrane</keyword>
<keyword evidence="11" id="KW-1185">Reference proteome</keyword>
<evidence type="ECO:0000256" key="2">
    <source>
        <dbReference type="ARBA" id="ARBA00022448"/>
    </source>
</evidence>
<dbReference type="NCBIfam" id="TIGR04056">
    <property type="entry name" value="OMP_RagA_SusC"/>
    <property type="match status" value="1"/>
</dbReference>
<dbReference type="InterPro" id="IPR012910">
    <property type="entry name" value="Plug_dom"/>
</dbReference>
<evidence type="ECO:0000256" key="4">
    <source>
        <dbReference type="ARBA" id="ARBA00022692"/>
    </source>
</evidence>
<keyword evidence="8" id="KW-0732">Signal</keyword>
<dbReference type="InterPro" id="IPR023996">
    <property type="entry name" value="TonB-dep_OMP_SusC/RagA"/>
</dbReference>
<dbReference type="NCBIfam" id="TIGR04057">
    <property type="entry name" value="SusC_RagA_signa"/>
    <property type="match status" value="1"/>
</dbReference>
<comment type="subcellular location">
    <subcellularLocation>
        <location evidence="1 7">Cell outer membrane</location>
        <topology evidence="1 7">Multi-pass membrane protein</topology>
    </subcellularLocation>
</comment>
<keyword evidence="3 7" id="KW-1134">Transmembrane beta strand</keyword>
<keyword evidence="6 7" id="KW-0998">Cell outer membrane</keyword>
<evidence type="ECO:0000256" key="6">
    <source>
        <dbReference type="ARBA" id="ARBA00023237"/>
    </source>
</evidence>
<keyword evidence="5 7" id="KW-0472">Membrane</keyword>
<evidence type="ECO:0000313" key="11">
    <source>
        <dbReference type="Proteomes" id="UP000322918"/>
    </source>
</evidence>
<accession>A0A5M9HIB4</accession>
<dbReference type="SUPFAM" id="SSF56935">
    <property type="entry name" value="Porins"/>
    <property type="match status" value="1"/>
</dbReference>
<feature type="chain" id="PRO_5024384197" evidence="8">
    <location>
        <begin position="26"/>
        <end position="1058"/>
    </location>
</feature>
<proteinExistence type="inferred from homology"/>
<dbReference type="FunFam" id="2.170.130.10:FF:000008">
    <property type="entry name" value="SusC/RagA family TonB-linked outer membrane protein"/>
    <property type="match status" value="1"/>
</dbReference>
<evidence type="ECO:0000256" key="5">
    <source>
        <dbReference type="ARBA" id="ARBA00023136"/>
    </source>
</evidence>
<dbReference type="Gene3D" id="2.40.170.20">
    <property type="entry name" value="TonB-dependent receptor, beta-barrel domain"/>
    <property type="match status" value="1"/>
</dbReference>
<keyword evidence="2 7" id="KW-0813">Transport</keyword>
<evidence type="ECO:0000313" key="10">
    <source>
        <dbReference type="EMBL" id="KAA8484717.1"/>
    </source>
</evidence>
<dbReference type="Gene3D" id="2.170.130.10">
    <property type="entry name" value="TonB-dependent receptor, plug domain"/>
    <property type="match status" value="1"/>
</dbReference>
<feature type="signal peptide" evidence="8">
    <location>
        <begin position="1"/>
        <end position="25"/>
    </location>
</feature>
<dbReference type="AlphaFoldDB" id="A0A5M9HIB4"/>